<reference evidence="1" key="1">
    <citation type="submission" date="2020-03" db="EMBL/GenBank/DDBJ databases">
        <title>The deep terrestrial virosphere.</title>
        <authorList>
            <person name="Holmfeldt K."/>
            <person name="Nilsson E."/>
            <person name="Simone D."/>
            <person name="Lopez-Fernandez M."/>
            <person name="Wu X."/>
            <person name="de Brujin I."/>
            <person name="Lundin D."/>
            <person name="Andersson A."/>
            <person name="Bertilsson S."/>
            <person name="Dopson M."/>
        </authorList>
    </citation>
    <scope>NUCLEOTIDE SEQUENCE</scope>
    <source>
        <strain evidence="1">MM171A02435</strain>
    </source>
</reference>
<protein>
    <submittedName>
        <fullName evidence="1">Uncharacterized protein</fullName>
    </submittedName>
</protein>
<organism evidence="1">
    <name type="scientific">viral metagenome</name>
    <dbReference type="NCBI Taxonomy" id="1070528"/>
    <lineage>
        <taxon>unclassified sequences</taxon>
        <taxon>metagenomes</taxon>
        <taxon>organismal metagenomes</taxon>
    </lineage>
</organism>
<name>A0A6M3X5K3_9ZZZZ</name>
<evidence type="ECO:0000313" key="1">
    <source>
        <dbReference type="EMBL" id="QJH92747.1"/>
    </source>
</evidence>
<sequence length="160" mass="16632">MGNENVVVMHGRAFELGEPSTNVVIRILNVIGSLGVRAGKASGPFTGEAEFTGEGMVAALLSGVVSVAFGLLAVLSEHDLLKLGSAVLQFESDAEGRTWLLENGLQVTPLIQALFINIRLSSDLVQAVQAFLAGTEGLSGITTLFVPETEESESTDSSAG</sequence>
<proteinExistence type="predicted"/>
<accession>A0A6M3X5K3</accession>
<dbReference type="AlphaFoldDB" id="A0A6M3X5K3"/>
<dbReference type="EMBL" id="MT143916">
    <property type="protein sequence ID" value="QJH92747.1"/>
    <property type="molecule type" value="Genomic_DNA"/>
</dbReference>
<gene>
    <name evidence="1" type="ORF">MM171A02435_0009</name>
</gene>